<feature type="modified residue" description="N6-(pyridoxal phosphate)lysine" evidence="9">
    <location>
        <position position="230"/>
    </location>
</feature>
<comment type="cofactor">
    <cofactor evidence="1 9">
        <name>pyridoxal 5'-phosphate</name>
        <dbReference type="ChEBI" id="CHEBI:597326"/>
    </cofactor>
</comment>
<dbReference type="EMBL" id="HG916826">
    <property type="protein sequence ID" value="CDM40479.1"/>
    <property type="molecule type" value="Genomic_DNA"/>
</dbReference>
<keyword evidence="9" id="KW-0368">Histidine biosynthesis</keyword>
<dbReference type="GO" id="GO:0004400">
    <property type="term" value="F:histidinol-phosphate transaminase activity"/>
    <property type="evidence" value="ECO:0007669"/>
    <property type="project" value="UniProtKB-UniRule"/>
</dbReference>
<dbReference type="InterPro" id="IPR015422">
    <property type="entry name" value="PyrdxlP-dep_Trfase_small"/>
</dbReference>
<comment type="catalytic activity">
    <reaction evidence="8 9">
        <text>L-histidinol phosphate + 2-oxoglutarate = 3-(imidazol-4-yl)-2-oxopropyl phosphate + L-glutamate</text>
        <dbReference type="Rhea" id="RHEA:23744"/>
        <dbReference type="ChEBI" id="CHEBI:16810"/>
        <dbReference type="ChEBI" id="CHEBI:29985"/>
        <dbReference type="ChEBI" id="CHEBI:57766"/>
        <dbReference type="ChEBI" id="CHEBI:57980"/>
        <dbReference type="EC" id="2.6.1.9"/>
    </reaction>
</comment>
<dbReference type="EC" id="2.6.1.9" evidence="9"/>
<dbReference type="AlphaFoldDB" id="W6RF21"/>
<evidence type="ECO:0000259" key="10">
    <source>
        <dbReference type="Pfam" id="PF00155"/>
    </source>
</evidence>
<dbReference type="NCBIfam" id="TIGR01141">
    <property type="entry name" value="hisC"/>
    <property type="match status" value="1"/>
</dbReference>
<keyword evidence="5 9" id="KW-0032">Aminotransferase</keyword>
<gene>
    <name evidence="11" type="primary">hisC3</name>
    <name evidence="9" type="synonym">hisC</name>
    <name evidence="11" type="ORF">BN5_1905</name>
</gene>
<dbReference type="Proteomes" id="UP000032841">
    <property type="component" value="Chromosome"/>
</dbReference>
<evidence type="ECO:0000256" key="9">
    <source>
        <dbReference type="HAMAP-Rule" id="MF_01023"/>
    </source>
</evidence>
<evidence type="ECO:0000313" key="11">
    <source>
        <dbReference type="EMBL" id="CDM40479.1"/>
    </source>
</evidence>
<dbReference type="PANTHER" id="PTHR43643:SF3">
    <property type="entry name" value="HISTIDINOL-PHOSPHATE AMINOTRANSFERASE"/>
    <property type="match status" value="1"/>
</dbReference>
<evidence type="ECO:0000313" key="12">
    <source>
        <dbReference type="Proteomes" id="UP000032841"/>
    </source>
</evidence>
<protein>
    <recommendedName>
        <fullName evidence="9">Histidinol-phosphate aminotransferase</fullName>
        <ecNumber evidence="9">2.6.1.9</ecNumber>
    </recommendedName>
    <alternativeName>
        <fullName evidence="9">Imidazole acetol-phosphate transaminase</fullName>
    </alternativeName>
</protein>
<keyword evidence="9" id="KW-0028">Amino-acid biosynthesis</keyword>
<dbReference type="KEGG" id="ppse:BN5_1905"/>
<dbReference type="SUPFAM" id="SSF53383">
    <property type="entry name" value="PLP-dependent transferases"/>
    <property type="match status" value="1"/>
</dbReference>
<dbReference type="InterPro" id="IPR015421">
    <property type="entry name" value="PyrdxlP-dep_Trfase_major"/>
</dbReference>
<comment type="subunit">
    <text evidence="4 9">Homodimer.</text>
</comment>
<dbReference type="UniPathway" id="UPA00031">
    <property type="reaction ID" value="UER00012"/>
</dbReference>
<organism evidence="11 12">
    <name type="scientific">Ectopseudomonas oleovorans (strain CECT 5344)</name>
    <name type="common">Pseudomonas pseudoalcaligenes</name>
    <dbReference type="NCBI Taxonomy" id="1182590"/>
    <lineage>
        <taxon>Bacteria</taxon>
        <taxon>Pseudomonadati</taxon>
        <taxon>Pseudomonadota</taxon>
        <taxon>Gammaproteobacteria</taxon>
        <taxon>Pseudomonadales</taxon>
        <taxon>Pseudomonadaceae</taxon>
        <taxon>Ectopseudomonas</taxon>
    </lineage>
</organism>
<sequence>MTINYLSLAVSEVHRLAPYVPGKAIEELERETGRNAESIIKLASNESPLAANPNVLRAIQQALQTITRYPDGTGYRLKNKIRDKFGLNPDGLTLGNGSNELLITIAQAFLCAGRNAVFSQYAFSVYASATIAAGAQVREIPAREWGNDLELILKAIDQDTRVVFLANPNNPTGTWFECAQFEAFMDRVPLETLVVLDEAYIEYAEDPALPDGLAYLSRYPNLIVTRSLCKAYGLAGLRVGYAASSPQIAEILNRVRQPFNVNSLALAGACAALDDHDYLRRGREVNRQGLKQLQDGFSRLGVAWIPSRTNFVTVDFERPANAIYEALLAKGIIVRPMDGYGMPHHLRISVGLESENSRLLSTLESILGEGVQQ</sequence>
<dbReference type="InterPro" id="IPR050106">
    <property type="entry name" value="HistidinolP_aminotransfase"/>
</dbReference>
<evidence type="ECO:0000256" key="3">
    <source>
        <dbReference type="ARBA" id="ARBA00007970"/>
    </source>
</evidence>
<dbReference type="HAMAP" id="MF_01023">
    <property type="entry name" value="HisC_aminotrans_2"/>
    <property type="match status" value="1"/>
</dbReference>
<reference evidence="11 12" key="1">
    <citation type="submission" date="2013-11" db="EMBL/GenBank/DDBJ databases">
        <title>Complete genome sequence of the cyanide-degrading bacterium Pseudomonas pseudoalcaligenes CECT 5344.</title>
        <authorList>
            <person name="Wibberg D."/>
            <person name="Puehler A."/>
            <person name="Schlueter A."/>
        </authorList>
    </citation>
    <scope>NUCLEOTIDE SEQUENCE [LARGE SCALE GENOMIC DNA]</scope>
    <source>
        <strain evidence="12">CECT 5344</strain>
    </source>
</reference>
<dbReference type="InterPro" id="IPR004839">
    <property type="entry name" value="Aminotransferase_I/II_large"/>
</dbReference>
<dbReference type="Pfam" id="PF00155">
    <property type="entry name" value="Aminotran_1_2"/>
    <property type="match status" value="1"/>
</dbReference>
<evidence type="ECO:0000256" key="4">
    <source>
        <dbReference type="ARBA" id="ARBA00011738"/>
    </source>
</evidence>
<dbReference type="HOGENOM" id="CLU_017584_3_3_6"/>
<evidence type="ECO:0000256" key="7">
    <source>
        <dbReference type="ARBA" id="ARBA00022898"/>
    </source>
</evidence>
<dbReference type="GO" id="GO:0030170">
    <property type="term" value="F:pyridoxal phosphate binding"/>
    <property type="evidence" value="ECO:0007669"/>
    <property type="project" value="InterPro"/>
</dbReference>
<comment type="pathway">
    <text evidence="2 9">Amino-acid biosynthesis; L-histidine biosynthesis; L-histidine from 5-phospho-alpha-D-ribose 1-diphosphate: step 7/9.</text>
</comment>
<evidence type="ECO:0000256" key="5">
    <source>
        <dbReference type="ARBA" id="ARBA00022576"/>
    </source>
</evidence>
<dbReference type="GO" id="GO:0000105">
    <property type="term" value="P:L-histidine biosynthetic process"/>
    <property type="evidence" value="ECO:0007669"/>
    <property type="project" value="UniProtKB-UniRule"/>
</dbReference>
<dbReference type="Gene3D" id="3.90.1150.10">
    <property type="entry name" value="Aspartate Aminotransferase, domain 1"/>
    <property type="match status" value="1"/>
</dbReference>
<dbReference type="eggNOG" id="COG0079">
    <property type="taxonomic scope" value="Bacteria"/>
</dbReference>
<feature type="domain" description="Aminotransferase class I/classII large" evidence="10">
    <location>
        <begin position="38"/>
        <end position="358"/>
    </location>
</feature>
<keyword evidence="6 9" id="KW-0808">Transferase</keyword>
<dbReference type="InterPro" id="IPR005861">
    <property type="entry name" value="HisP_aminotrans"/>
</dbReference>
<accession>W6RF21</accession>
<evidence type="ECO:0000256" key="2">
    <source>
        <dbReference type="ARBA" id="ARBA00005011"/>
    </source>
</evidence>
<name>W6RF21_ECTO5</name>
<keyword evidence="7 9" id="KW-0663">Pyridoxal phosphate</keyword>
<dbReference type="PANTHER" id="PTHR43643">
    <property type="entry name" value="HISTIDINOL-PHOSPHATE AMINOTRANSFERASE 2"/>
    <property type="match status" value="1"/>
</dbReference>
<proteinExistence type="inferred from homology"/>
<comment type="similarity">
    <text evidence="3 9">Belongs to the class-II pyridoxal-phosphate-dependent aminotransferase family. Histidinol-phosphate aminotransferase subfamily.</text>
</comment>
<evidence type="ECO:0000256" key="1">
    <source>
        <dbReference type="ARBA" id="ARBA00001933"/>
    </source>
</evidence>
<dbReference type="Gene3D" id="3.40.640.10">
    <property type="entry name" value="Type I PLP-dependent aspartate aminotransferase-like (Major domain)"/>
    <property type="match status" value="1"/>
</dbReference>
<dbReference type="OrthoDB" id="9813612at2"/>
<evidence type="ECO:0000256" key="6">
    <source>
        <dbReference type="ARBA" id="ARBA00022679"/>
    </source>
</evidence>
<evidence type="ECO:0000256" key="8">
    <source>
        <dbReference type="ARBA" id="ARBA00047481"/>
    </source>
</evidence>
<dbReference type="RefSeq" id="WP_003460359.1">
    <property type="nucleotide sequence ID" value="NZ_HG916826.1"/>
</dbReference>
<dbReference type="InterPro" id="IPR015424">
    <property type="entry name" value="PyrdxlP-dep_Trfase"/>
</dbReference>
<dbReference type="CDD" id="cd00609">
    <property type="entry name" value="AAT_like"/>
    <property type="match status" value="1"/>
</dbReference>